<protein>
    <submittedName>
        <fullName evidence="1">Uncharacterized protein</fullName>
    </submittedName>
</protein>
<evidence type="ECO:0000313" key="2">
    <source>
        <dbReference type="Proteomes" id="UP001176521"/>
    </source>
</evidence>
<dbReference type="EMBL" id="JAPDMQ010000282">
    <property type="protein sequence ID" value="KAK0528180.1"/>
    <property type="molecule type" value="Genomic_DNA"/>
</dbReference>
<organism evidence="1 2">
    <name type="scientific">Tilletia horrida</name>
    <dbReference type="NCBI Taxonomy" id="155126"/>
    <lineage>
        <taxon>Eukaryota</taxon>
        <taxon>Fungi</taxon>
        <taxon>Dikarya</taxon>
        <taxon>Basidiomycota</taxon>
        <taxon>Ustilaginomycotina</taxon>
        <taxon>Exobasidiomycetes</taxon>
        <taxon>Tilletiales</taxon>
        <taxon>Tilletiaceae</taxon>
        <taxon>Tilletia</taxon>
    </lineage>
</organism>
<feature type="non-terminal residue" evidence="1">
    <location>
        <position position="1"/>
    </location>
</feature>
<proteinExistence type="predicted"/>
<keyword evidence="2" id="KW-1185">Reference proteome</keyword>
<dbReference type="AlphaFoldDB" id="A0AAN6G9H9"/>
<dbReference type="Proteomes" id="UP001176521">
    <property type="component" value="Unassembled WGS sequence"/>
</dbReference>
<accession>A0AAN6G9H9</accession>
<gene>
    <name evidence="1" type="ORF">OC842_004638</name>
</gene>
<name>A0AAN6G9H9_9BASI</name>
<reference evidence="1" key="1">
    <citation type="journal article" date="2023" name="PhytoFront">
        <title>Draft Genome Resources of Seven Strains of Tilletia horrida, Causal Agent of Kernel Smut of Rice.</title>
        <authorList>
            <person name="Khanal S."/>
            <person name="Antony Babu S."/>
            <person name="Zhou X.G."/>
        </authorList>
    </citation>
    <scope>NUCLEOTIDE SEQUENCE</scope>
    <source>
        <strain evidence="1">TX3</strain>
    </source>
</reference>
<evidence type="ECO:0000313" key="1">
    <source>
        <dbReference type="EMBL" id="KAK0528180.1"/>
    </source>
</evidence>
<comment type="caution">
    <text evidence="1">The sequence shown here is derived from an EMBL/GenBank/DDBJ whole genome shotgun (WGS) entry which is preliminary data.</text>
</comment>
<sequence>CYGAAEDYCGSDKRLHQSHNWLLAYYHCLAPLWASIPNDNNCPYPNMCRCYKGCVSDRSGDVTDVGSYCANGCRMNTAALPYSCDS</sequence>